<name>A0A6I0DQL7_BRUAN</name>
<evidence type="ECO:0000259" key="2">
    <source>
        <dbReference type="Pfam" id="PF03466"/>
    </source>
</evidence>
<evidence type="ECO:0000313" key="4">
    <source>
        <dbReference type="EMBL" id="KAB2798879.1"/>
    </source>
</evidence>
<dbReference type="PANTHER" id="PTHR30537:SF31">
    <property type="entry name" value="TRANSCRIPTIONAL REGULATOR, LYSR FAMILY"/>
    <property type="match status" value="1"/>
</dbReference>
<dbReference type="SUPFAM" id="SSF53850">
    <property type="entry name" value="Periplasmic binding protein-like II"/>
    <property type="match status" value="1"/>
</dbReference>
<evidence type="ECO:0000313" key="3">
    <source>
        <dbReference type="EMBL" id="KAB2772369.1"/>
    </source>
</evidence>
<dbReference type="AlphaFoldDB" id="A0A6I0DQL7"/>
<dbReference type="PANTHER" id="PTHR30537">
    <property type="entry name" value="HTH-TYPE TRANSCRIPTIONAL REGULATOR"/>
    <property type="match status" value="1"/>
</dbReference>
<dbReference type="EMBL" id="WBWS01000005">
    <property type="protein sequence ID" value="KAB2772369.1"/>
    <property type="molecule type" value="Genomic_DNA"/>
</dbReference>
<reference evidence="5" key="3">
    <citation type="submission" date="2020-10" db="EMBL/GenBank/DDBJ databases">
        <title>Enrichment of novel Verrucomicrobia, Bacteroidetes and Krumholzibacteria in an oxygen-limited, methane- and iron-fed bioreactor inoculated with Bothnian Sea sediments.</title>
        <authorList>
            <person name="Martins P.D."/>
            <person name="de Jong A."/>
            <person name="Lenstra W.K."/>
            <person name="van Helmond N.A.G.M."/>
            <person name="Slomp C.P."/>
            <person name="Jetten M.S.M."/>
            <person name="Welte C.U."/>
            <person name="Rasigraf O."/>
        </authorList>
    </citation>
    <scope>NUCLEOTIDE SEQUENCE</scope>
    <source>
        <strain evidence="5">MAG47</strain>
    </source>
</reference>
<dbReference type="EMBL" id="JACZKO010000009">
    <property type="protein sequence ID" value="MBE0559808.1"/>
    <property type="molecule type" value="Genomic_DNA"/>
</dbReference>
<dbReference type="GO" id="GO:0003700">
    <property type="term" value="F:DNA-binding transcription factor activity"/>
    <property type="evidence" value="ECO:0007669"/>
    <property type="project" value="TreeGrafter"/>
</dbReference>
<protein>
    <recommendedName>
        <fullName evidence="2">LysR substrate-binding domain-containing protein</fullName>
    </recommendedName>
</protein>
<evidence type="ECO:0000256" key="1">
    <source>
        <dbReference type="ARBA" id="ARBA00009437"/>
    </source>
</evidence>
<dbReference type="GO" id="GO:0006351">
    <property type="term" value="P:DNA-templated transcription"/>
    <property type="evidence" value="ECO:0007669"/>
    <property type="project" value="TreeGrafter"/>
</dbReference>
<reference evidence="6 7" key="1">
    <citation type="submission" date="2019-09" db="EMBL/GenBank/DDBJ databases">
        <title>Taxonomic organization of the family Brucellaceae based on a phylogenomic approach.</title>
        <authorList>
            <person name="Leclercq S."/>
            <person name="Cloeckaert A."/>
            <person name="Zygmunt M.S."/>
        </authorList>
    </citation>
    <scope>NUCLEOTIDE SEQUENCE [LARGE SCALE GENOMIC DNA]</scope>
    <source>
        <strain evidence="4 6">CCUG 34461</strain>
        <strain evidence="3 7">LMG 3313</strain>
    </source>
</reference>
<dbReference type="EMBL" id="WBWX01000003">
    <property type="protein sequence ID" value="KAB2798879.1"/>
    <property type="molecule type" value="Genomic_DNA"/>
</dbReference>
<evidence type="ECO:0000313" key="6">
    <source>
        <dbReference type="Proteomes" id="UP000441102"/>
    </source>
</evidence>
<accession>A0A6I0DQL7</accession>
<dbReference type="Pfam" id="PF03466">
    <property type="entry name" value="LysR_substrate"/>
    <property type="match status" value="1"/>
</dbReference>
<dbReference type="Proteomes" id="UP000642265">
    <property type="component" value="Unassembled WGS sequence"/>
</dbReference>
<organism evidence="4 6">
    <name type="scientific">Brucella anthropi</name>
    <name type="common">Ochrobactrum anthropi</name>
    <dbReference type="NCBI Taxonomy" id="529"/>
    <lineage>
        <taxon>Bacteria</taxon>
        <taxon>Pseudomonadati</taxon>
        <taxon>Pseudomonadota</taxon>
        <taxon>Alphaproteobacteria</taxon>
        <taxon>Hyphomicrobiales</taxon>
        <taxon>Brucellaceae</taxon>
        <taxon>Brucella/Ochrobactrum group</taxon>
        <taxon>Brucella</taxon>
    </lineage>
</organism>
<gene>
    <name evidence="3" type="ORF">F9L04_06490</name>
    <name evidence="4" type="ORF">F9L06_09730</name>
    <name evidence="5" type="ORF">IH622_03105</name>
</gene>
<evidence type="ECO:0000313" key="5">
    <source>
        <dbReference type="EMBL" id="MBE0559808.1"/>
    </source>
</evidence>
<comment type="similarity">
    <text evidence="1">Belongs to the LysR transcriptional regulatory family.</text>
</comment>
<dbReference type="Proteomes" id="UP000441102">
    <property type="component" value="Unassembled WGS sequence"/>
</dbReference>
<proteinExistence type="inferred from homology"/>
<dbReference type="Proteomes" id="UP000481876">
    <property type="component" value="Unassembled WGS sequence"/>
</dbReference>
<dbReference type="Gene3D" id="3.40.190.290">
    <property type="match status" value="1"/>
</dbReference>
<evidence type="ECO:0000313" key="7">
    <source>
        <dbReference type="Proteomes" id="UP000481876"/>
    </source>
</evidence>
<comment type="caution">
    <text evidence="4">The sequence shown here is derived from an EMBL/GenBank/DDBJ whole genome shotgun (WGS) entry which is preliminary data.</text>
</comment>
<dbReference type="GO" id="GO:0043565">
    <property type="term" value="F:sequence-specific DNA binding"/>
    <property type="evidence" value="ECO:0007669"/>
    <property type="project" value="TreeGrafter"/>
</dbReference>
<reference evidence="5" key="2">
    <citation type="submission" date="2020-09" db="EMBL/GenBank/DDBJ databases">
        <authorList>
            <person name="Dalcin Martins P."/>
        </authorList>
    </citation>
    <scope>NUCLEOTIDE SEQUENCE</scope>
    <source>
        <strain evidence="5">MAG47</strain>
    </source>
</reference>
<feature type="domain" description="LysR substrate-binding" evidence="2">
    <location>
        <begin position="2"/>
        <end position="88"/>
    </location>
</feature>
<sequence>MWFANSVPRPSISLRQSRCSSQYLVVLDGAGIVQLPTMMIWRDLAAGTLVPVLPEWRPAAGIVHAVFPSRRGLLPSVRTLIDFLARECAVQRKAIDETIL</sequence>
<dbReference type="InterPro" id="IPR058163">
    <property type="entry name" value="LysR-type_TF_proteobact-type"/>
</dbReference>
<dbReference type="InterPro" id="IPR005119">
    <property type="entry name" value="LysR_subst-bd"/>
</dbReference>